<accession>A0ABS2Q7U7</accession>
<organism evidence="1 2">
    <name type="scientific">Sporolactobacillus spathodeae</name>
    <dbReference type="NCBI Taxonomy" id="1465502"/>
    <lineage>
        <taxon>Bacteria</taxon>
        <taxon>Bacillati</taxon>
        <taxon>Bacillota</taxon>
        <taxon>Bacilli</taxon>
        <taxon>Bacillales</taxon>
        <taxon>Sporolactobacillaceae</taxon>
        <taxon>Sporolactobacillus</taxon>
    </lineage>
</organism>
<dbReference type="EMBL" id="JAFBEV010000004">
    <property type="protein sequence ID" value="MBM7657234.1"/>
    <property type="molecule type" value="Genomic_DNA"/>
</dbReference>
<comment type="caution">
    <text evidence="1">The sequence shown here is derived from an EMBL/GenBank/DDBJ whole genome shotgun (WGS) entry which is preliminary data.</text>
</comment>
<gene>
    <name evidence="1" type="ORF">JOC27_000675</name>
</gene>
<evidence type="ECO:0000313" key="2">
    <source>
        <dbReference type="Proteomes" id="UP000823201"/>
    </source>
</evidence>
<protein>
    <submittedName>
        <fullName evidence="1">Uncharacterized protein</fullName>
    </submittedName>
</protein>
<keyword evidence="2" id="KW-1185">Reference proteome</keyword>
<evidence type="ECO:0000313" key="1">
    <source>
        <dbReference type="EMBL" id="MBM7657234.1"/>
    </source>
</evidence>
<reference evidence="1 2" key="1">
    <citation type="submission" date="2021-01" db="EMBL/GenBank/DDBJ databases">
        <title>Genomic Encyclopedia of Type Strains, Phase IV (KMG-IV): sequencing the most valuable type-strain genomes for metagenomic binning, comparative biology and taxonomic classification.</title>
        <authorList>
            <person name="Goeker M."/>
        </authorList>
    </citation>
    <scope>NUCLEOTIDE SEQUENCE [LARGE SCALE GENOMIC DNA]</scope>
    <source>
        <strain evidence="1 2">DSM 100968</strain>
    </source>
</reference>
<name>A0ABS2Q7U7_9BACL</name>
<proteinExistence type="predicted"/>
<dbReference type="Proteomes" id="UP000823201">
    <property type="component" value="Unassembled WGS sequence"/>
</dbReference>
<sequence length="57" mass="6862">MDIKIVLYYYQIEKIKNDMKVTIEKTKHIILAVYSMPDDDFIYRNVFAARRNMGESE</sequence>